<dbReference type="EMBL" id="JAPDHV010000001">
    <property type="protein sequence ID" value="MCW3159660.1"/>
    <property type="molecule type" value="Genomic_DNA"/>
</dbReference>
<feature type="domain" description="Lipid/polyisoprenoid-binding YceI-like" evidence="2">
    <location>
        <begin position="25"/>
        <end position="178"/>
    </location>
</feature>
<comment type="caution">
    <text evidence="3">The sequence shown here is derived from an EMBL/GenBank/DDBJ whole genome shotgun (WGS) entry which is preliminary data.</text>
</comment>
<dbReference type="PANTHER" id="PTHR34406:SF1">
    <property type="entry name" value="PROTEIN YCEI"/>
    <property type="match status" value="1"/>
</dbReference>
<accession>A0ABT3HIP9</accession>
<evidence type="ECO:0000313" key="3">
    <source>
        <dbReference type="EMBL" id="MCW3159660.1"/>
    </source>
</evidence>
<dbReference type="Pfam" id="PF04264">
    <property type="entry name" value="YceI"/>
    <property type="match status" value="1"/>
</dbReference>
<dbReference type="RefSeq" id="WP_264741637.1">
    <property type="nucleotide sequence ID" value="NZ_JAPDHV010000001.1"/>
</dbReference>
<reference evidence="3" key="1">
    <citation type="submission" date="2022-10" db="EMBL/GenBank/DDBJ databases">
        <title>Chryseobacterium babae sp. nov. isolated from the gut of the beetle Oryctes rhinoceros, and Chryseobacterium kimseyorum sp. nov., isolated from a stick insect rearing cage.</title>
        <authorList>
            <person name="Shelomi M."/>
            <person name="Han C.-J."/>
            <person name="Chen W.-M."/>
            <person name="Chen H.-K."/>
            <person name="Liaw S.-J."/>
            <person name="Muhle E."/>
            <person name="Clermont D."/>
        </authorList>
    </citation>
    <scope>NUCLEOTIDE SEQUENCE</scope>
    <source>
        <strain evidence="3">WLa1L2M3</strain>
    </source>
</reference>
<evidence type="ECO:0000259" key="2">
    <source>
        <dbReference type="SMART" id="SM00867"/>
    </source>
</evidence>
<feature type="signal peptide" evidence="1">
    <location>
        <begin position="1"/>
        <end position="25"/>
    </location>
</feature>
<keyword evidence="4" id="KW-1185">Reference proteome</keyword>
<evidence type="ECO:0000313" key="4">
    <source>
        <dbReference type="Proteomes" id="UP001163719"/>
    </source>
</evidence>
<dbReference type="Gene3D" id="2.40.128.110">
    <property type="entry name" value="Lipid/polyisoprenoid-binding, YceI-like"/>
    <property type="match status" value="1"/>
</dbReference>
<dbReference type="SUPFAM" id="SSF101874">
    <property type="entry name" value="YceI-like"/>
    <property type="match status" value="1"/>
</dbReference>
<keyword evidence="1" id="KW-0732">Signal</keyword>
<dbReference type="InterPro" id="IPR036761">
    <property type="entry name" value="TTHA0802/YceI-like_sf"/>
</dbReference>
<dbReference type="PANTHER" id="PTHR34406">
    <property type="entry name" value="PROTEIN YCEI"/>
    <property type="match status" value="1"/>
</dbReference>
<evidence type="ECO:0000256" key="1">
    <source>
        <dbReference type="SAM" id="SignalP"/>
    </source>
</evidence>
<organism evidence="3 4">
    <name type="scientific">Chryseobacterium oryctis</name>
    <dbReference type="NCBI Taxonomy" id="2952618"/>
    <lineage>
        <taxon>Bacteria</taxon>
        <taxon>Pseudomonadati</taxon>
        <taxon>Bacteroidota</taxon>
        <taxon>Flavobacteriia</taxon>
        <taxon>Flavobacteriales</taxon>
        <taxon>Weeksellaceae</taxon>
        <taxon>Chryseobacterium group</taxon>
        <taxon>Chryseobacterium</taxon>
    </lineage>
</organism>
<dbReference type="SMART" id="SM00867">
    <property type="entry name" value="YceI"/>
    <property type="match status" value="1"/>
</dbReference>
<dbReference type="Proteomes" id="UP001163719">
    <property type="component" value="Unassembled WGS sequence"/>
</dbReference>
<sequence length="178" mass="19047">MKNLKILLNTTVLCGALFFSQYTNAQKINQKTTTIIVTGTSSLHDWEMNGSAATFSGTVNGNTISNATFTMPAKNLKSKKGKMMDNKAYDALKATQSPNITFTASSISLGKSNVAGKLTIAGVSKNITFPVNVTKKEKTYVIDGTETLKLSDFGMSRPGFMGVKTGDEVTVKVNITAE</sequence>
<protein>
    <submittedName>
        <fullName evidence="3">YceI family protein</fullName>
    </submittedName>
</protein>
<proteinExistence type="predicted"/>
<name>A0ABT3HIP9_9FLAO</name>
<gene>
    <name evidence="3" type="ORF">OH806_00005</name>
</gene>
<feature type="chain" id="PRO_5046861629" evidence="1">
    <location>
        <begin position="26"/>
        <end position="178"/>
    </location>
</feature>
<dbReference type="InterPro" id="IPR007372">
    <property type="entry name" value="Lipid/polyisoprenoid-bd_YceI"/>
</dbReference>